<dbReference type="InterPro" id="IPR010971">
    <property type="entry name" value="UbiH/COQ6"/>
</dbReference>
<feature type="domain" description="FAD-binding" evidence="8">
    <location>
        <begin position="6"/>
        <end position="355"/>
    </location>
</feature>
<dbReference type="Gene3D" id="3.50.50.60">
    <property type="entry name" value="FAD/NAD(P)-binding domain"/>
    <property type="match status" value="2"/>
</dbReference>
<evidence type="ECO:0000313" key="9">
    <source>
        <dbReference type="EMBL" id="GBQ08260.1"/>
    </source>
</evidence>
<evidence type="ECO:0000256" key="6">
    <source>
        <dbReference type="ARBA" id="ARBA00023002"/>
    </source>
</evidence>
<dbReference type="EMBL" id="BAQD01000087">
    <property type="protein sequence ID" value="GBQ08260.1"/>
    <property type="molecule type" value="Genomic_DNA"/>
</dbReference>
<evidence type="ECO:0000256" key="2">
    <source>
        <dbReference type="ARBA" id="ARBA00004749"/>
    </source>
</evidence>
<dbReference type="RefSeq" id="WP_018980806.1">
    <property type="nucleotide sequence ID" value="NZ_BAQD01000087.1"/>
</dbReference>
<organism evidence="9 10">
    <name type="scientific">Saccharibacter floricola DSM 15669</name>
    <dbReference type="NCBI Taxonomy" id="1123227"/>
    <lineage>
        <taxon>Bacteria</taxon>
        <taxon>Pseudomonadati</taxon>
        <taxon>Pseudomonadota</taxon>
        <taxon>Alphaproteobacteria</taxon>
        <taxon>Acetobacterales</taxon>
        <taxon>Acetobacteraceae</taxon>
        <taxon>Saccharibacter</taxon>
    </lineage>
</organism>
<comment type="cofactor">
    <cofactor evidence="1">
        <name>FAD</name>
        <dbReference type="ChEBI" id="CHEBI:57692"/>
    </cofactor>
</comment>
<evidence type="ECO:0000256" key="5">
    <source>
        <dbReference type="ARBA" id="ARBA00022827"/>
    </source>
</evidence>
<comment type="caution">
    <text evidence="9">The sequence shown here is derived from an EMBL/GenBank/DDBJ whole genome shotgun (WGS) entry which is preliminary data.</text>
</comment>
<dbReference type="PANTHER" id="PTHR43876:SF25">
    <property type="entry name" value="MONOOXYGENASE NMA2164"/>
    <property type="match status" value="1"/>
</dbReference>
<name>A0ABQ0P0G7_9PROT</name>
<evidence type="ECO:0000256" key="1">
    <source>
        <dbReference type="ARBA" id="ARBA00001974"/>
    </source>
</evidence>
<evidence type="ECO:0000256" key="3">
    <source>
        <dbReference type="ARBA" id="ARBA00005349"/>
    </source>
</evidence>
<comment type="pathway">
    <text evidence="2">Cofactor biosynthesis; ubiquinone biosynthesis.</text>
</comment>
<dbReference type="Proteomes" id="UP001062901">
    <property type="component" value="Unassembled WGS sequence"/>
</dbReference>
<reference evidence="9" key="1">
    <citation type="submission" date="2013-04" db="EMBL/GenBank/DDBJ databases">
        <title>The genome sequencing project of 58 acetic acid bacteria.</title>
        <authorList>
            <person name="Okamoto-Kainuma A."/>
            <person name="Ishikawa M."/>
            <person name="Umino S."/>
            <person name="Koizumi Y."/>
            <person name="Shiwa Y."/>
            <person name="Yoshikawa H."/>
            <person name="Matsutani M."/>
            <person name="Matsushita K."/>
        </authorList>
    </citation>
    <scope>NUCLEOTIDE SEQUENCE</scope>
    <source>
        <strain evidence="9">DSM 15669</strain>
    </source>
</reference>
<evidence type="ECO:0000259" key="8">
    <source>
        <dbReference type="Pfam" id="PF01494"/>
    </source>
</evidence>
<evidence type="ECO:0000256" key="4">
    <source>
        <dbReference type="ARBA" id="ARBA00022630"/>
    </source>
</evidence>
<dbReference type="NCBIfam" id="TIGR01988">
    <property type="entry name" value="Ubi-OHases"/>
    <property type="match status" value="1"/>
</dbReference>
<keyword evidence="9" id="KW-0830">Ubiquinone</keyword>
<accession>A0ABQ0P0G7</accession>
<dbReference type="PROSITE" id="PS01304">
    <property type="entry name" value="UBIH"/>
    <property type="match status" value="1"/>
</dbReference>
<dbReference type="InterPro" id="IPR002938">
    <property type="entry name" value="FAD-bd"/>
</dbReference>
<dbReference type="PRINTS" id="PR00420">
    <property type="entry name" value="RNGMNOXGNASE"/>
</dbReference>
<keyword evidence="10" id="KW-1185">Reference proteome</keyword>
<keyword evidence="7" id="KW-0503">Monooxygenase</keyword>
<proteinExistence type="inferred from homology"/>
<sequence length="406" mass="44562">MTYSYDLCINGGGPIGTTLACLLAQKGLRVLLLERHAFVTEPNPALDGRAYALAEGIRPLLEEAGIWAALPRPAQPIETIHILDGQGRYPGRSSLGIQDGLDFTTEDAPQGHPLGWMVEASDLLAALGRTVSQHTSLDVRSPETGTFSFSENAATITLKDGETLSVPLVIAADGRSSTLRQQASIGLTRIPYHKDALVAVLAHEGPHQGSALENFLPEGPFARLPLPPSAEHPHRSAIVWTDTPQRINHIRHLPDKAFASLVTDRLGQEELGAITPIGQRWVYPLASQYAHRYTAQRLMLIGDAAHGLHPVAGQGMNLGFRDVRTLTHLLYEAFKRGEDIGSPSFLSRYQRQTRPGNFAMLVGCDIMERLFSNQNPLLTRPRRFALNALKHMPQLRQRFVEKAMGL</sequence>
<evidence type="ECO:0000313" key="10">
    <source>
        <dbReference type="Proteomes" id="UP001062901"/>
    </source>
</evidence>
<dbReference type="PANTHER" id="PTHR43876">
    <property type="entry name" value="UBIQUINONE BIOSYNTHESIS MONOOXYGENASE COQ6, MITOCHONDRIAL"/>
    <property type="match status" value="1"/>
</dbReference>
<keyword evidence="4" id="KW-0285">Flavoprotein</keyword>
<comment type="similarity">
    <text evidence="3">Belongs to the UbiH/COQ6 family.</text>
</comment>
<gene>
    <name evidence="9" type="ORF">AA15669_1705</name>
</gene>
<keyword evidence="6" id="KW-0560">Oxidoreductase</keyword>
<evidence type="ECO:0000256" key="7">
    <source>
        <dbReference type="ARBA" id="ARBA00023033"/>
    </source>
</evidence>
<dbReference type="InterPro" id="IPR036188">
    <property type="entry name" value="FAD/NAD-bd_sf"/>
</dbReference>
<dbReference type="SUPFAM" id="SSF51905">
    <property type="entry name" value="FAD/NAD(P)-binding domain"/>
    <property type="match status" value="1"/>
</dbReference>
<keyword evidence="5" id="KW-0274">FAD</keyword>
<protein>
    <submittedName>
        <fullName evidence="9">Ubiquinone biosynthesis hydroxylase UbiH/UbiF/VisC/COQ6</fullName>
    </submittedName>
</protein>
<dbReference type="InterPro" id="IPR051205">
    <property type="entry name" value="UbiH/COQ6_monooxygenase"/>
</dbReference>
<dbReference type="InterPro" id="IPR018168">
    <property type="entry name" value="Ubi_Hdrlase_CS"/>
</dbReference>
<dbReference type="Pfam" id="PF01494">
    <property type="entry name" value="FAD_binding_3"/>
    <property type="match status" value="1"/>
</dbReference>